<name>A0ABX0TI52_9MICC</name>
<comment type="caution">
    <text evidence="2">The sequence shown here is derived from an EMBL/GenBank/DDBJ whole genome shotgun (WGS) entry which is preliminary data.</text>
</comment>
<evidence type="ECO:0000313" key="3">
    <source>
        <dbReference type="Proteomes" id="UP000802392"/>
    </source>
</evidence>
<keyword evidence="1" id="KW-0812">Transmembrane</keyword>
<dbReference type="RefSeq" id="WP_167267152.1">
    <property type="nucleotide sequence ID" value="NZ_BAAAVO010000002.1"/>
</dbReference>
<feature type="transmembrane region" description="Helical" evidence="1">
    <location>
        <begin position="21"/>
        <end position="40"/>
    </location>
</feature>
<dbReference type="InterPro" id="IPR036927">
    <property type="entry name" value="Cyt_c_oxase-like_su1_sf"/>
</dbReference>
<feature type="transmembrane region" description="Helical" evidence="1">
    <location>
        <begin position="74"/>
        <end position="94"/>
    </location>
</feature>
<keyword evidence="1" id="KW-0472">Membrane</keyword>
<gene>
    <name evidence="2" type="ORF">FHR86_002528</name>
</gene>
<proteinExistence type="predicted"/>
<keyword evidence="3" id="KW-1185">Reference proteome</keyword>
<dbReference type="SUPFAM" id="SSF81442">
    <property type="entry name" value="Cytochrome c oxidase subunit I-like"/>
    <property type="match status" value="1"/>
</dbReference>
<dbReference type="EMBL" id="JAAOZD010000005">
    <property type="protein sequence ID" value="NIJ02187.1"/>
    <property type="molecule type" value="Genomic_DNA"/>
</dbReference>
<keyword evidence="1" id="KW-1133">Transmembrane helix</keyword>
<sequence length="103" mass="10993">MGDNNTLGEHNRPTPGRAVRAVVVPLLGLIAVIVGLAVAWTNQQASFGWFAYAPLSDTVFLGNGMTMVSQGTQFGLAVTVLGLLVLAFWAGLRIGRRRIGQDR</sequence>
<organism evidence="2 3">
    <name type="scientific">Paenarthrobacter ilicis</name>
    <dbReference type="NCBI Taxonomy" id="43665"/>
    <lineage>
        <taxon>Bacteria</taxon>
        <taxon>Bacillati</taxon>
        <taxon>Actinomycetota</taxon>
        <taxon>Actinomycetes</taxon>
        <taxon>Micrococcales</taxon>
        <taxon>Micrococcaceae</taxon>
        <taxon>Paenarthrobacter</taxon>
    </lineage>
</organism>
<accession>A0ABX0TI52</accession>
<evidence type="ECO:0000256" key="1">
    <source>
        <dbReference type="SAM" id="Phobius"/>
    </source>
</evidence>
<evidence type="ECO:0000313" key="2">
    <source>
        <dbReference type="EMBL" id="NIJ02187.1"/>
    </source>
</evidence>
<reference evidence="2 3" key="1">
    <citation type="submission" date="2020-03" db="EMBL/GenBank/DDBJ databases">
        <title>Genomic Encyclopedia of Type Strains, Phase III (KMG-III): the genomes of soil and plant-associated and newly described type strains.</title>
        <authorList>
            <person name="Whitman W."/>
        </authorList>
    </citation>
    <scope>NUCLEOTIDE SEQUENCE [LARGE SCALE GENOMIC DNA]</scope>
    <source>
        <strain evidence="2 3">CECT 4207</strain>
    </source>
</reference>
<dbReference type="Proteomes" id="UP000802392">
    <property type="component" value="Unassembled WGS sequence"/>
</dbReference>
<protein>
    <submittedName>
        <fullName evidence="2">Heme/copper-type cytochrome/quinol oxidase subunit 1</fullName>
    </submittedName>
</protein>